<dbReference type="InterPro" id="IPR058062">
    <property type="entry name" value="SCO7613_C"/>
</dbReference>
<feature type="transmembrane region" description="Helical" evidence="1">
    <location>
        <begin position="608"/>
        <end position="628"/>
    </location>
</feature>
<feature type="transmembrane region" description="Helical" evidence="1">
    <location>
        <begin position="479"/>
        <end position="500"/>
    </location>
</feature>
<evidence type="ECO:0000313" key="3">
    <source>
        <dbReference type="Proteomes" id="UP000316988"/>
    </source>
</evidence>
<feature type="transmembrane region" description="Helical" evidence="1">
    <location>
        <begin position="381"/>
        <end position="399"/>
    </location>
</feature>
<feature type="transmembrane region" description="Helical" evidence="1">
    <location>
        <begin position="531"/>
        <end position="549"/>
    </location>
</feature>
<feature type="transmembrane region" description="Helical" evidence="1">
    <location>
        <begin position="260"/>
        <end position="276"/>
    </location>
</feature>
<feature type="transmembrane region" description="Helical" evidence="1">
    <location>
        <begin position="211"/>
        <end position="228"/>
    </location>
</feature>
<feature type="transmembrane region" description="Helical" evidence="1">
    <location>
        <begin position="556"/>
        <end position="575"/>
    </location>
</feature>
<protein>
    <recommendedName>
        <fullName evidence="4">DUF2157 domain-containing protein</fullName>
    </recommendedName>
</protein>
<feature type="transmembrane region" description="Helical" evidence="1">
    <location>
        <begin position="659"/>
        <end position="678"/>
    </location>
</feature>
<dbReference type="AlphaFoldDB" id="A0A554SG35"/>
<dbReference type="NCBIfam" id="NF047321">
    <property type="entry name" value="SCO7613_CTERM"/>
    <property type="match status" value="1"/>
</dbReference>
<feature type="transmembrane region" description="Helical" evidence="1">
    <location>
        <begin position="57"/>
        <end position="75"/>
    </location>
</feature>
<evidence type="ECO:0008006" key="4">
    <source>
        <dbReference type="Google" id="ProtNLM"/>
    </source>
</evidence>
<organism evidence="2 3">
    <name type="scientific">Aeromicrobium piscarium</name>
    <dbReference type="NCBI Taxonomy" id="2590901"/>
    <lineage>
        <taxon>Bacteria</taxon>
        <taxon>Bacillati</taxon>
        <taxon>Actinomycetota</taxon>
        <taxon>Actinomycetes</taxon>
        <taxon>Propionibacteriales</taxon>
        <taxon>Nocardioidaceae</taxon>
        <taxon>Aeromicrobium</taxon>
    </lineage>
</organism>
<feature type="transmembrane region" description="Helical" evidence="1">
    <location>
        <begin position="329"/>
        <end position="349"/>
    </location>
</feature>
<feature type="transmembrane region" description="Helical" evidence="1">
    <location>
        <begin position="235"/>
        <end position="254"/>
    </location>
</feature>
<feature type="transmembrane region" description="Helical" evidence="1">
    <location>
        <begin position="427"/>
        <end position="445"/>
    </location>
</feature>
<gene>
    <name evidence="2" type="ORF">FNM00_06190</name>
</gene>
<dbReference type="EMBL" id="VLNT01000003">
    <property type="protein sequence ID" value="TSD65286.1"/>
    <property type="molecule type" value="Genomic_DNA"/>
</dbReference>
<evidence type="ECO:0000313" key="2">
    <source>
        <dbReference type="EMBL" id="TSD65286.1"/>
    </source>
</evidence>
<feature type="transmembrane region" description="Helical" evidence="1">
    <location>
        <begin position="27"/>
        <end position="45"/>
    </location>
</feature>
<evidence type="ECO:0000256" key="1">
    <source>
        <dbReference type="SAM" id="Phobius"/>
    </source>
</evidence>
<name>A0A554SG35_9ACTN</name>
<feature type="transmembrane region" description="Helical" evidence="1">
    <location>
        <begin position="684"/>
        <end position="701"/>
    </location>
</feature>
<dbReference type="OrthoDB" id="3790598at2"/>
<comment type="caution">
    <text evidence="2">The sequence shown here is derived from an EMBL/GenBank/DDBJ whole genome shotgun (WGS) entry which is preliminary data.</text>
</comment>
<feature type="transmembrane region" description="Helical" evidence="1">
    <location>
        <begin position="634"/>
        <end position="652"/>
    </location>
</feature>
<feature type="transmembrane region" description="Helical" evidence="1">
    <location>
        <begin position="356"/>
        <end position="375"/>
    </location>
</feature>
<keyword evidence="1" id="KW-0472">Membrane</keyword>
<feature type="transmembrane region" description="Helical" evidence="1">
    <location>
        <begin position="148"/>
        <end position="167"/>
    </location>
</feature>
<feature type="transmembrane region" description="Helical" evidence="1">
    <location>
        <begin position="179"/>
        <end position="199"/>
    </location>
</feature>
<sequence length="719" mass="74352">MILALGALLLLVAATIFITVSWDRLGLFGRSMVLLGVTVLAAAGASELSRRRLRGSAEALWCVTLGLLTLDWFAARAQGMLGLKAIDPGLYVGAWAVVVSTIAIVIVVATRSRFGKSLVVPQVVAALTPWVAVPTLLFYLWFDLDWRPFWAGLAAVSVAGIVAALAWRTRATVATWGVAPPLVVMLPFLVVSAAVDALAHPEPRQLLLDAHGVPLLLISVLFAVGALTAPRGRSVSAAGALLGVTLLLATGVGGATVPEAAIATAAVVGVLTALLGSGTRTWALGSRWTAAVLAVAGLGLVVLGWLQAWPRNVYGPWSGSLPEPFGLGVLAYATAAAAVIVAVVVSARWSTDLLAVIRYAVLSVAVACGLGVTLAALGASFGWFVVAGVVAAAVVACAAARRPVVDQIGTVLVLVGMAFPSEASNEIVFAAFGIVALAALIVVALAREIPSVAVSSAAVVLGVVASGSGLVGWQRIDPSIAALFFVLVAIVCFALATWGVEELPVRLTLEVAAAVVAFYGLVVGLDAEDATWMALLFLLLSLVLFGAGFDVADRRWCLIPAVTFAVLAWICLVIGQEVQAVEAFTVPLAVLTLGIGGWFMWRDSSLGTVPALGVGLAVAFLPSMPQALADPTSLRAWLLGAAAVVAIGVGWWRSWRAPFVAGAVVLAVLVVVNLWPVAMAVQRWILFGVLGLALLAIGITWESRVRQGRAVLRALSALR</sequence>
<feature type="transmembrane region" description="Helical" evidence="1">
    <location>
        <begin position="452"/>
        <end position="473"/>
    </location>
</feature>
<proteinExistence type="predicted"/>
<dbReference type="RefSeq" id="WP_143912475.1">
    <property type="nucleotide sequence ID" value="NZ_VLNT01000003.1"/>
</dbReference>
<reference evidence="2 3" key="1">
    <citation type="submission" date="2019-07" db="EMBL/GenBank/DDBJ databases">
        <authorList>
            <person name="Zhao L.H."/>
        </authorList>
    </citation>
    <scope>NUCLEOTIDE SEQUENCE [LARGE SCALE GENOMIC DNA]</scope>
    <source>
        <strain evidence="2 3">Co35</strain>
    </source>
</reference>
<keyword evidence="1" id="KW-0812">Transmembrane</keyword>
<accession>A0A554SG35</accession>
<dbReference type="Proteomes" id="UP000316988">
    <property type="component" value="Unassembled WGS sequence"/>
</dbReference>
<keyword evidence="3" id="KW-1185">Reference proteome</keyword>
<feature type="transmembrane region" description="Helical" evidence="1">
    <location>
        <begin position="581"/>
        <end position="601"/>
    </location>
</feature>
<feature type="transmembrane region" description="Helical" evidence="1">
    <location>
        <begin position="288"/>
        <end position="309"/>
    </location>
</feature>
<feature type="transmembrane region" description="Helical" evidence="1">
    <location>
        <begin position="90"/>
        <end position="110"/>
    </location>
</feature>
<feature type="transmembrane region" description="Helical" evidence="1">
    <location>
        <begin position="122"/>
        <end position="142"/>
    </location>
</feature>
<keyword evidence="1" id="KW-1133">Transmembrane helix</keyword>